<organism evidence="2 3">
    <name type="scientific">Paenibacillus hexagrammi</name>
    <dbReference type="NCBI Taxonomy" id="2908839"/>
    <lineage>
        <taxon>Bacteria</taxon>
        <taxon>Bacillati</taxon>
        <taxon>Bacillota</taxon>
        <taxon>Bacilli</taxon>
        <taxon>Bacillales</taxon>
        <taxon>Paenibacillaceae</taxon>
        <taxon>Paenibacillus</taxon>
    </lineage>
</organism>
<dbReference type="Proteomes" id="UP001649230">
    <property type="component" value="Chromosome"/>
</dbReference>
<dbReference type="RefSeq" id="WP_235121144.1">
    <property type="nucleotide sequence ID" value="NZ_CP090978.1"/>
</dbReference>
<dbReference type="EMBL" id="CP090978">
    <property type="protein sequence ID" value="UJF34570.1"/>
    <property type="molecule type" value="Genomic_DNA"/>
</dbReference>
<name>A0ABY3SN69_9BACL</name>
<reference evidence="2 3" key="1">
    <citation type="journal article" date="2024" name="Int. J. Syst. Evol. Microbiol.">
        <title>Paenibacillus hexagrammi sp. nov., a novel bacterium isolated from the gut content of Hexagrammos agrammus.</title>
        <authorList>
            <person name="Jung H.K."/>
            <person name="Kim D.G."/>
            <person name="Zin H."/>
            <person name="Park J."/>
            <person name="Jung H."/>
            <person name="Kim Y.O."/>
            <person name="Kong H.J."/>
            <person name="Kim J.W."/>
            <person name="Kim Y.S."/>
        </authorList>
    </citation>
    <scope>NUCLEOTIDE SEQUENCE [LARGE SCALE GENOMIC DNA]</scope>
    <source>
        <strain evidence="2 3">YPD9-1</strain>
    </source>
</reference>
<proteinExistence type="predicted"/>
<sequence>MSKPEHHEHRPPVQGPPAVTHQGGHGHGNSYHNNNHDTHGTPYPNNHGSHNIHGGHGQYSLGEGIGALLPYVVAPYIWNATHPQPYYPYPPTPPSVYPPGGYPPAGYPGYPYPANPYYPPYYSGGGVYPTTGTPGTYTP</sequence>
<evidence type="ECO:0008006" key="4">
    <source>
        <dbReference type="Google" id="ProtNLM"/>
    </source>
</evidence>
<feature type="compositionally biased region" description="Basic and acidic residues" evidence="1">
    <location>
        <begin position="1"/>
        <end position="11"/>
    </location>
</feature>
<evidence type="ECO:0000256" key="1">
    <source>
        <dbReference type="SAM" id="MobiDB-lite"/>
    </source>
</evidence>
<protein>
    <recommendedName>
        <fullName evidence="4">Spore coat protein</fullName>
    </recommendedName>
</protein>
<evidence type="ECO:0000313" key="2">
    <source>
        <dbReference type="EMBL" id="UJF34570.1"/>
    </source>
</evidence>
<feature type="region of interest" description="Disordered" evidence="1">
    <location>
        <begin position="1"/>
        <end position="58"/>
    </location>
</feature>
<accession>A0ABY3SN69</accession>
<keyword evidence="3" id="KW-1185">Reference proteome</keyword>
<gene>
    <name evidence="2" type="ORF">L0M14_05170</name>
</gene>
<evidence type="ECO:0000313" key="3">
    <source>
        <dbReference type="Proteomes" id="UP001649230"/>
    </source>
</evidence>